<dbReference type="KEGG" id="fpal:HYN49_13735"/>
<keyword evidence="4 6" id="KW-1133">Transmembrane helix</keyword>
<dbReference type="AlphaFoldDB" id="A0A2S1SKE5"/>
<dbReference type="Pfam" id="PF06271">
    <property type="entry name" value="RDD"/>
    <property type="match status" value="1"/>
</dbReference>
<evidence type="ECO:0000256" key="1">
    <source>
        <dbReference type="ARBA" id="ARBA00004651"/>
    </source>
</evidence>
<evidence type="ECO:0000256" key="5">
    <source>
        <dbReference type="ARBA" id="ARBA00023136"/>
    </source>
</evidence>
<keyword evidence="2" id="KW-1003">Cell membrane</keyword>
<accession>A0A2S1SKE5</accession>
<evidence type="ECO:0000256" key="3">
    <source>
        <dbReference type="ARBA" id="ARBA00022692"/>
    </source>
</evidence>
<dbReference type="GO" id="GO:0005886">
    <property type="term" value="C:plasma membrane"/>
    <property type="evidence" value="ECO:0007669"/>
    <property type="project" value="UniProtKB-SubCell"/>
</dbReference>
<evidence type="ECO:0000313" key="8">
    <source>
        <dbReference type="EMBL" id="AWI26878.1"/>
    </source>
</evidence>
<feature type="transmembrane region" description="Helical" evidence="6">
    <location>
        <begin position="16"/>
        <end position="35"/>
    </location>
</feature>
<keyword evidence="3 6" id="KW-0812">Transmembrane</keyword>
<name>A0A2S1SKE5_9FLAO</name>
<dbReference type="OrthoDB" id="982116at2"/>
<feature type="transmembrane region" description="Helical" evidence="6">
    <location>
        <begin position="47"/>
        <end position="65"/>
    </location>
</feature>
<dbReference type="PANTHER" id="PTHR36115:SF6">
    <property type="entry name" value="PROLINE-RICH ANTIGEN HOMOLOG"/>
    <property type="match status" value="1"/>
</dbReference>
<protein>
    <submittedName>
        <fullName evidence="8">RDD family protein</fullName>
    </submittedName>
</protein>
<evidence type="ECO:0000313" key="9">
    <source>
        <dbReference type="Proteomes" id="UP000244937"/>
    </source>
</evidence>
<feature type="transmembrane region" description="Helical" evidence="6">
    <location>
        <begin position="85"/>
        <end position="106"/>
    </location>
</feature>
<reference evidence="8 9" key="1">
    <citation type="submission" date="2018-05" db="EMBL/GenBank/DDBJ databases">
        <title>Genome sequencing of Flavobacterium sp. HYN0049.</title>
        <authorList>
            <person name="Yi H."/>
            <person name="Baek C."/>
        </authorList>
    </citation>
    <scope>NUCLEOTIDE SEQUENCE [LARGE SCALE GENOMIC DNA]</scope>
    <source>
        <strain evidence="8 9">HYN0049</strain>
    </source>
</reference>
<feature type="domain" description="RDD" evidence="7">
    <location>
        <begin position="5"/>
        <end position="120"/>
    </location>
</feature>
<dbReference type="PANTHER" id="PTHR36115">
    <property type="entry name" value="PROLINE-RICH ANTIGEN HOMOLOG-RELATED"/>
    <property type="match status" value="1"/>
</dbReference>
<dbReference type="InterPro" id="IPR010432">
    <property type="entry name" value="RDD"/>
</dbReference>
<evidence type="ECO:0000259" key="7">
    <source>
        <dbReference type="Pfam" id="PF06271"/>
    </source>
</evidence>
<keyword evidence="9" id="KW-1185">Reference proteome</keyword>
<dbReference type="InterPro" id="IPR051791">
    <property type="entry name" value="Pra-immunoreactive"/>
</dbReference>
<proteinExistence type="predicted"/>
<gene>
    <name evidence="8" type="ORF">HYN49_13735</name>
</gene>
<sequence>MQKTATLLDRTKASTIDILLLILAGAFTTLALSYFENVPIGVRQSIFIALVLYEPVFIIFGGTVGDRLMNIRVRKSANESKNINILQSLIRFIFKLTFGWFSYISIFKNPRKRTLHDLISMTSVVTIKHSL</sequence>
<evidence type="ECO:0000256" key="6">
    <source>
        <dbReference type="SAM" id="Phobius"/>
    </source>
</evidence>
<dbReference type="Proteomes" id="UP000244937">
    <property type="component" value="Chromosome"/>
</dbReference>
<dbReference type="EMBL" id="CP029187">
    <property type="protein sequence ID" value="AWI26878.1"/>
    <property type="molecule type" value="Genomic_DNA"/>
</dbReference>
<evidence type="ECO:0000256" key="4">
    <source>
        <dbReference type="ARBA" id="ARBA00022989"/>
    </source>
</evidence>
<keyword evidence="5 6" id="KW-0472">Membrane</keyword>
<evidence type="ECO:0000256" key="2">
    <source>
        <dbReference type="ARBA" id="ARBA00022475"/>
    </source>
</evidence>
<dbReference type="RefSeq" id="WP_108904651.1">
    <property type="nucleotide sequence ID" value="NZ_CP029187.1"/>
</dbReference>
<comment type="subcellular location">
    <subcellularLocation>
        <location evidence="1">Cell membrane</location>
        <topology evidence="1">Multi-pass membrane protein</topology>
    </subcellularLocation>
</comment>
<organism evidence="8 9">
    <name type="scientific">Flavobacterium pallidum</name>
    <dbReference type="NCBI Taxonomy" id="2172098"/>
    <lineage>
        <taxon>Bacteria</taxon>
        <taxon>Pseudomonadati</taxon>
        <taxon>Bacteroidota</taxon>
        <taxon>Flavobacteriia</taxon>
        <taxon>Flavobacteriales</taxon>
        <taxon>Flavobacteriaceae</taxon>
        <taxon>Flavobacterium</taxon>
    </lineage>
</organism>